<feature type="compositionally biased region" description="Basic and acidic residues" evidence="1">
    <location>
        <begin position="1095"/>
        <end position="1113"/>
    </location>
</feature>
<feature type="region of interest" description="Disordered" evidence="1">
    <location>
        <begin position="751"/>
        <end position="771"/>
    </location>
</feature>
<sequence length="1247" mass="139803">MSTRSGKRIHTSLLEDTGSTEQDRVLKTDRKTRSKRVKENLDELSVTIFKNKKRNNYVSYPTDDELLGDAAATKEAGTKPSRALRKNALKEHNPVDNSDQERQVEANNLIRKSRRFKKIDDDEETENIINEPAEVTEVPKSKKSKKKMKAEAVIDNPPTEEAHSLVDAPLLEDGPAKDHAVLLGAKKSKKKKKKGKKTSSIIVEDVPQNDNSGNVILNRSNMSVDSFHSAAGSPYKNENKKEQVNKVDNNEEINKPTKTNKKINKKKISNNNTYENNEKAVNMSTGKIDEHKNNNKITKKRKPGTEEMALDQCFVSVARDNLDKGLEDILNVSNGHLKGRKSNTKDATFDKSNISANLEKDMESNLNGSKVSHGLKRRKSNMKEVNEELESEKMSEDVNNVTFDKGLRSSIVKDSTFDKNNASIAMEINEDYNDSNISQRTRRSMIKDSTFDKSNALIAKEIVDNNDDLNISNGLIKHHNTRRSFIKDSTFDKNNTSITKEIAESIVDTELNNSKHFKTRRSMLKDSTFDKSNASIVKEGAAAEIDLNVSPKTSKARKSNVKDSTFDKSSASIVNGNDVEKETEANVNISNNLRRRRKSNIKDTTFDKQETLLNTTFEKEKDKDTIKDSTFNKSTSKCEDTTYEKDVKKDTSPRKSSVNTTYDKTDKAGDTTFDKDISASFDAFKKGANTRKSSIRDSSFNKSNVSITSLCEEDFEKVKNIVSSSATKRWSLRRTIDKNDTIAENVVNTTYEKTENTEEQKRKSPRLSKTSDIQTVLNTTFEKEDANKEKENLISCSNRSSLISSDNSSVTDKNDISRISITSDDTSAENIVNTTPLLIESSMDDSRISINKSVSPKPQTPLKREGTFTKDGPEQNETEAETPSKRQSVPAAGCTPYHVSKSSEKKTLLNVTRSLEKGVRATVDPAPRLTRVMFCSPVDNPVTFTGEKRKVIKSNLKGSNKSFVFDENASILRPGRKRSYTQNDADDARAKRSRLTEDLQHSVERLSRPRTASATGKLSVVTPKKPSTPSKPKSEGKPPRTRLPNFAALHQKQFDRMESLNECQERKAKRARQLLTPTAPPGLLERISPKNNTESPKKIKESAKAKEKIDNPTKKLPALESARPGAKDKTDTPTKKLPTAEASRPGFTRFGFKLNLDVNPFSIPSKAMEKPKVKPVEKPNGIVPRAGILPSLAGATTSRREVAKLAVMREKSFTDRRNLKRNENRTVIKGVRTNRRFELQMKMRNID</sequence>
<feature type="compositionally biased region" description="Low complexity" evidence="1">
    <location>
        <begin position="1019"/>
        <end position="1031"/>
    </location>
</feature>
<feature type="region of interest" description="Disordered" evidence="1">
    <location>
        <begin position="642"/>
        <end position="663"/>
    </location>
</feature>
<feature type="compositionally biased region" description="Basic and acidic residues" evidence="1">
    <location>
        <begin position="642"/>
        <end position="653"/>
    </location>
</feature>
<feature type="compositionally biased region" description="Basic and acidic residues" evidence="1">
    <location>
        <begin position="752"/>
        <end position="762"/>
    </location>
</feature>
<name>A0AAD7YNN3_MYTSE</name>
<feature type="compositionally biased region" description="Basic and acidic residues" evidence="1">
    <location>
        <begin position="986"/>
        <end position="1007"/>
    </location>
</feature>
<protein>
    <submittedName>
        <fullName evidence="2">Uncharacterized protein</fullName>
    </submittedName>
</protein>
<feature type="compositionally biased region" description="Basic and acidic residues" evidence="1">
    <location>
        <begin position="89"/>
        <end position="104"/>
    </location>
</feature>
<feature type="region of interest" description="Disordered" evidence="1">
    <location>
        <begin position="89"/>
        <end position="108"/>
    </location>
</feature>
<comment type="caution">
    <text evidence="2">The sequence shown here is derived from an EMBL/GenBank/DDBJ whole genome shotgun (WGS) entry which is preliminary data.</text>
</comment>
<feature type="region of interest" description="Disordered" evidence="1">
    <location>
        <begin position="849"/>
        <end position="905"/>
    </location>
</feature>
<feature type="compositionally biased region" description="Basic and acidic residues" evidence="1">
    <location>
        <begin position="1125"/>
        <end position="1134"/>
    </location>
</feature>
<feature type="compositionally biased region" description="Basic residues" evidence="1">
    <location>
        <begin position="1"/>
        <end position="10"/>
    </location>
</feature>
<accession>A0AAD7YNN3</accession>
<evidence type="ECO:0000313" key="3">
    <source>
        <dbReference type="Proteomes" id="UP001231518"/>
    </source>
</evidence>
<keyword evidence="3" id="KW-1185">Reference proteome</keyword>
<evidence type="ECO:0000313" key="2">
    <source>
        <dbReference type="EMBL" id="KAJ8723611.1"/>
    </source>
</evidence>
<feature type="region of interest" description="Disordered" evidence="1">
    <location>
        <begin position="1"/>
        <end position="36"/>
    </location>
</feature>
<dbReference type="AlphaFoldDB" id="A0AAD7YNN3"/>
<dbReference type="EMBL" id="JARGEI010000011">
    <property type="protein sequence ID" value="KAJ8723611.1"/>
    <property type="molecule type" value="Genomic_DNA"/>
</dbReference>
<dbReference type="Proteomes" id="UP001231518">
    <property type="component" value="Chromosome 20"/>
</dbReference>
<feature type="region of interest" description="Disordered" evidence="1">
    <location>
        <begin position="975"/>
        <end position="1045"/>
    </location>
</feature>
<evidence type="ECO:0000256" key="1">
    <source>
        <dbReference type="SAM" id="MobiDB-lite"/>
    </source>
</evidence>
<feature type="compositionally biased region" description="Basic and acidic residues" evidence="1">
    <location>
        <begin position="862"/>
        <end position="873"/>
    </location>
</feature>
<feature type="compositionally biased region" description="Basic and acidic residues" evidence="1">
    <location>
        <begin position="21"/>
        <end position="36"/>
    </location>
</feature>
<reference evidence="2" key="1">
    <citation type="submission" date="2023-03" db="EMBL/GenBank/DDBJ databases">
        <title>Chromosome-level genomes of two armyworms, Mythimna separata and Mythimna loreyi, provide insights into the biosynthesis and reception of sex pheromones.</title>
        <authorList>
            <person name="Zhao H."/>
        </authorList>
    </citation>
    <scope>NUCLEOTIDE SEQUENCE</scope>
    <source>
        <strain evidence="2">BeijingLab</strain>
        <tissue evidence="2">Pupa</tissue>
    </source>
</reference>
<feature type="region of interest" description="Disordered" evidence="1">
    <location>
        <begin position="1062"/>
        <end position="1143"/>
    </location>
</feature>
<gene>
    <name evidence="2" type="ORF">PYW07_007591</name>
</gene>
<feature type="region of interest" description="Disordered" evidence="1">
    <location>
        <begin position="130"/>
        <end position="152"/>
    </location>
</feature>
<organism evidence="2 3">
    <name type="scientific">Mythimna separata</name>
    <name type="common">Oriental armyworm</name>
    <name type="synonym">Pseudaletia separata</name>
    <dbReference type="NCBI Taxonomy" id="271217"/>
    <lineage>
        <taxon>Eukaryota</taxon>
        <taxon>Metazoa</taxon>
        <taxon>Ecdysozoa</taxon>
        <taxon>Arthropoda</taxon>
        <taxon>Hexapoda</taxon>
        <taxon>Insecta</taxon>
        <taxon>Pterygota</taxon>
        <taxon>Neoptera</taxon>
        <taxon>Endopterygota</taxon>
        <taxon>Lepidoptera</taxon>
        <taxon>Glossata</taxon>
        <taxon>Ditrysia</taxon>
        <taxon>Noctuoidea</taxon>
        <taxon>Noctuidae</taxon>
        <taxon>Noctuinae</taxon>
        <taxon>Hadenini</taxon>
        <taxon>Mythimna</taxon>
    </lineage>
</organism>
<proteinExistence type="predicted"/>